<name>A0A426TY21_9CHLR</name>
<dbReference type="Proteomes" id="UP000280307">
    <property type="component" value="Unassembled WGS sequence"/>
</dbReference>
<evidence type="ECO:0000256" key="1">
    <source>
        <dbReference type="ARBA" id="ARBA00022603"/>
    </source>
</evidence>
<accession>A0A426TY21</accession>
<dbReference type="InterPro" id="IPR029063">
    <property type="entry name" value="SAM-dependent_MTases_sf"/>
</dbReference>
<dbReference type="SUPFAM" id="SSF53335">
    <property type="entry name" value="S-adenosyl-L-methionine-dependent methyltransferases"/>
    <property type="match status" value="1"/>
</dbReference>
<evidence type="ECO:0000256" key="5">
    <source>
        <dbReference type="PROSITE-ProRule" id="PRU01016"/>
    </source>
</evidence>
<evidence type="ECO:0000256" key="2">
    <source>
        <dbReference type="ARBA" id="ARBA00022679"/>
    </source>
</evidence>
<dbReference type="GO" id="GO:0032259">
    <property type="term" value="P:methylation"/>
    <property type="evidence" value="ECO:0007669"/>
    <property type="project" value="UniProtKB-KW"/>
</dbReference>
<feature type="active site" evidence="5">
    <location>
        <position position="88"/>
    </location>
</feature>
<evidence type="ECO:0000256" key="7">
    <source>
        <dbReference type="RuleBase" id="RU000417"/>
    </source>
</evidence>
<dbReference type="EMBL" id="RSAS01000508">
    <property type="protein sequence ID" value="RRR70594.1"/>
    <property type="molecule type" value="Genomic_DNA"/>
</dbReference>
<comment type="similarity">
    <text evidence="5 6">Belongs to the class I-like SAM-binding methyltransferase superfamily. C5-methyltransferase family.</text>
</comment>
<dbReference type="InterPro" id="IPR018117">
    <property type="entry name" value="C5_DNA_meth_AS"/>
</dbReference>
<dbReference type="InterPro" id="IPR001525">
    <property type="entry name" value="C5_MeTfrase"/>
</dbReference>
<dbReference type="EC" id="2.1.1.37" evidence="7"/>
<dbReference type="NCBIfam" id="TIGR00675">
    <property type="entry name" value="dcm"/>
    <property type="match status" value="1"/>
</dbReference>
<dbReference type="AlphaFoldDB" id="A0A426TY21"/>
<evidence type="ECO:0000256" key="3">
    <source>
        <dbReference type="ARBA" id="ARBA00022691"/>
    </source>
</evidence>
<gene>
    <name evidence="8" type="ORF">EI684_13065</name>
</gene>
<proteinExistence type="inferred from homology"/>
<dbReference type="PROSITE" id="PS51679">
    <property type="entry name" value="SAM_MT_C5"/>
    <property type="match status" value="1"/>
</dbReference>
<sequence>MSSNYSTQLDAILKPQHTINVAVLDLFAGCGGLALGFEAQGFKTHGFEKNPDAVQTYRNNLGSLCEHVELTPDTVYPKAEVVIGGPPCQPFSVGGHQRGLADSRDGFPVFIKAIENVRPKIWMFENVRGLMYQNKWYLEEITYYLEDMGYIIDTKILNAVHFGVPQNRERLIVVGHKGGFSFPKPLNSKVTVGEALGEMAFSTPPESKFLTPSMDTYVAKYEKASFCKVPHDLHLDRPSRTLTCRNIAAPTGDMMRVRLPDGRRRRILIREAARLQSFPDWFTFVGTETSQYYQIGNAVPPLLSYHIAACVKSYLEQHSDADTSAQYVKKDCNQYYFRFGTK</sequence>
<dbReference type="PANTHER" id="PTHR10629">
    <property type="entry name" value="CYTOSINE-SPECIFIC METHYLTRANSFERASE"/>
    <property type="match status" value="1"/>
</dbReference>
<organism evidence="8 9">
    <name type="scientific">Candidatus Viridilinea halotolerans</name>
    <dbReference type="NCBI Taxonomy" id="2491704"/>
    <lineage>
        <taxon>Bacteria</taxon>
        <taxon>Bacillati</taxon>
        <taxon>Chloroflexota</taxon>
        <taxon>Chloroflexia</taxon>
        <taxon>Chloroflexales</taxon>
        <taxon>Chloroflexineae</taxon>
        <taxon>Oscillochloridaceae</taxon>
        <taxon>Candidatus Viridilinea</taxon>
    </lineage>
</organism>
<dbReference type="Gene3D" id="3.90.120.10">
    <property type="entry name" value="DNA Methylase, subunit A, domain 2"/>
    <property type="match status" value="1"/>
</dbReference>
<evidence type="ECO:0000256" key="6">
    <source>
        <dbReference type="RuleBase" id="RU000416"/>
    </source>
</evidence>
<reference evidence="8 9" key="1">
    <citation type="submission" date="2018-12" db="EMBL/GenBank/DDBJ databases">
        <title>Genome Sequence of Candidatus Viridilinea halotolerans isolated from saline sulfide-rich spring.</title>
        <authorList>
            <person name="Grouzdev D.S."/>
            <person name="Burganskaya E.I."/>
            <person name="Krutkina M.S."/>
            <person name="Sukhacheva M.V."/>
            <person name="Gorlenko V.M."/>
        </authorList>
    </citation>
    <scope>NUCLEOTIDE SEQUENCE [LARGE SCALE GENOMIC DNA]</scope>
    <source>
        <strain evidence="8">Chok-6</strain>
    </source>
</reference>
<keyword evidence="1 5" id="KW-0489">Methyltransferase</keyword>
<dbReference type="InterPro" id="IPR050390">
    <property type="entry name" value="C5-Methyltransferase"/>
</dbReference>
<keyword evidence="3 5" id="KW-0949">S-adenosyl-L-methionine</keyword>
<keyword evidence="2 5" id="KW-0808">Transferase</keyword>
<dbReference type="GO" id="GO:0009307">
    <property type="term" value="P:DNA restriction-modification system"/>
    <property type="evidence" value="ECO:0007669"/>
    <property type="project" value="UniProtKB-KW"/>
</dbReference>
<dbReference type="PRINTS" id="PR00105">
    <property type="entry name" value="C5METTRFRASE"/>
</dbReference>
<dbReference type="Gene3D" id="3.40.50.150">
    <property type="entry name" value="Vaccinia Virus protein VP39"/>
    <property type="match status" value="1"/>
</dbReference>
<dbReference type="GO" id="GO:0003886">
    <property type="term" value="F:DNA (cytosine-5-)-methyltransferase activity"/>
    <property type="evidence" value="ECO:0007669"/>
    <property type="project" value="UniProtKB-EC"/>
</dbReference>
<evidence type="ECO:0000313" key="8">
    <source>
        <dbReference type="EMBL" id="RRR70594.1"/>
    </source>
</evidence>
<keyword evidence="4" id="KW-0680">Restriction system</keyword>
<dbReference type="Pfam" id="PF00145">
    <property type="entry name" value="DNA_methylase"/>
    <property type="match status" value="1"/>
</dbReference>
<evidence type="ECO:0000256" key="4">
    <source>
        <dbReference type="ARBA" id="ARBA00022747"/>
    </source>
</evidence>
<dbReference type="PANTHER" id="PTHR10629:SF52">
    <property type="entry name" value="DNA (CYTOSINE-5)-METHYLTRANSFERASE 1"/>
    <property type="match status" value="1"/>
</dbReference>
<protein>
    <recommendedName>
        <fullName evidence="7">Cytosine-specific methyltransferase</fullName>
        <ecNumber evidence="7">2.1.1.37</ecNumber>
    </recommendedName>
</protein>
<dbReference type="PROSITE" id="PS00094">
    <property type="entry name" value="C5_MTASE_1"/>
    <property type="match status" value="1"/>
</dbReference>
<comment type="catalytic activity">
    <reaction evidence="7">
        <text>a 2'-deoxycytidine in DNA + S-adenosyl-L-methionine = a 5-methyl-2'-deoxycytidine in DNA + S-adenosyl-L-homocysteine + H(+)</text>
        <dbReference type="Rhea" id="RHEA:13681"/>
        <dbReference type="Rhea" id="RHEA-COMP:11369"/>
        <dbReference type="Rhea" id="RHEA-COMP:11370"/>
        <dbReference type="ChEBI" id="CHEBI:15378"/>
        <dbReference type="ChEBI" id="CHEBI:57856"/>
        <dbReference type="ChEBI" id="CHEBI:59789"/>
        <dbReference type="ChEBI" id="CHEBI:85452"/>
        <dbReference type="ChEBI" id="CHEBI:85454"/>
        <dbReference type="EC" id="2.1.1.37"/>
    </reaction>
</comment>
<evidence type="ECO:0000313" key="9">
    <source>
        <dbReference type="Proteomes" id="UP000280307"/>
    </source>
</evidence>
<comment type="caution">
    <text evidence="8">The sequence shown here is derived from an EMBL/GenBank/DDBJ whole genome shotgun (WGS) entry which is preliminary data.</text>
</comment>